<gene>
    <name evidence="2" type="ORF">EXIGLDRAFT_700364</name>
</gene>
<dbReference type="EMBL" id="KV425915">
    <property type="protein sequence ID" value="KZV98805.1"/>
    <property type="molecule type" value="Genomic_DNA"/>
</dbReference>
<dbReference type="AlphaFoldDB" id="A0A165M5R7"/>
<dbReference type="OrthoDB" id="10590176at2759"/>
<evidence type="ECO:0000256" key="1">
    <source>
        <dbReference type="SAM" id="MobiDB-lite"/>
    </source>
</evidence>
<feature type="compositionally biased region" description="Acidic residues" evidence="1">
    <location>
        <begin position="1"/>
        <end position="55"/>
    </location>
</feature>
<evidence type="ECO:0000313" key="2">
    <source>
        <dbReference type="EMBL" id="KZV98805.1"/>
    </source>
</evidence>
<keyword evidence="3" id="KW-1185">Reference proteome</keyword>
<feature type="region of interest" description="Disordered" evidence="1">
    <location>
        <begin position="1"/>
        <end position="64"/>
    </location>
</feature>
<organism evidence="2 3">
    <name type="scientific">Exidia glandulosa HHB12029</name>
    <dbReference type="NCBI Taxonomy" id="1314781"/>
    <lineage>
        <taxon>Eukaryota</taxon>
        <taxon>Fungi</taxon>
        <taxon>Dikarya</taxon>
        <taxon>Basidiomycota</taxon>
        <taxon>Agaricomycotina</taxon>
        <taxon>Agaricomycetes</taxon>
        <taxon>Auriculariales</taxon>
        <taxon>Exidiaceae</taxon>
        <taxon>Exidia</taxon>
    </lineage>
</organism>
<dbReference type="InParanoid" id="A0A165M5R7"/>
<dbReference type="Proteomes" id="UP000077266">
    <property type="component" value="Unassembled WGS sequence"/>
</dbReference>
<protein>
    <submittedName>
        <fullName evidence="2">Uncharacterized protein</fullName>
    </submittedName>
</protein>
<reference evidence="2 3" key="1">
    <citation type="journal article" date="2016" name="Mol. Biol. Evol.">
        <title>Comparative Genomics of Early-Diverging Mushroom-Forming Fungi Provides Insights into the Origins of Lignocellulose Decay Capabilities.</title>
        <authorList>
            <person name="Nagy L.G."/>
            <person name="Riley R."/>
            <person name="Tritt A."/>
            <person name="Adam C."/>
            <person name="Daum C."/>
            <person name="Floudas D."/>
            <person name="Sun H."/>
            <person name="Yadav J.S."/>
            <person name="Pangilinan J."/>
            <person name="Larsson K.H."/>
            <person name="Matsuura K."/>
            <person name="Barry K."/>
            <person name="Labutti K."/>
            <person name="Kuo R."/>
            <person name="Ohm R.A."/>
            <person name="Bhattacharya S.S."/>
            <person name="Shirouzu T."/>
            <person name="Yoshinaga Y."/>
            <person name="Martin F.M."/>
            <person name="Grigoriev I.V."/>
            <person name="Hibbett D.S."/>
        </authorList>
    </citation>
    <scope>NUCLEOTIDE SEQUENCE [LARGE SCALE GENOMIC DNA]</scope>
    <source>
        <strain evidence="2 3">HHB12029</strain>
    </source>
</reference>
<sequence length="168" mass="18454">MKASDDTLESDISSDDDCDDDELMDEDEYSSEEDALIDDEDDADDEDDESDDDEPIISLPPDKDTYERRMRRISTWRDAVAGELPVSAPASPIVIPTVLDTCLSRKRKAECDSENAFGANAKRARISLLATCAACGWSFPAMATFEYHGSLANPNEACRAAVAYQLEA</sequence>
<proteinExistence type="predicted"/>
<name>A0A165M5R7_EXIGL</name>
<accession>A0A165M5R7</accession>
<evidence type="ECO:0000313" key="3">
    <source>
        <dbReference type="Proteomes" id="UP000077266"/>
    </source>
</evidence>